<protein>
    <recommendedName>
        <fullName evidence="6">Terpene synthase</fullName>
        <ecNumber evidence="6">4.2.3.-</ecNumber>
    </recommendedName>
</protein>
<dbReference type="Gene3D" id="1.10.600.10">
    <property type="entry name" value="Farnesyl Diphosphate Synthase"/>
    <property type="match status" value="2"/>
</dbReference>
<dbReference type="EMBL" id="MLYV02000498">
    <property type="protein sequence ID" value="PSR90363.1"/>
    <property type="molecule type" value="Genomic_DNA"/>
</dbReference>
<proteinExistence type="inferred from homology"/>
<dbReference type="InterPro" id="IPR034686">
    <property type="entry name" value="Terpene_cyclase-like_2"/>
</dbReference>
<dbReference type="PANTHER" id="PTHR35201:SF4">
    <property type="entry name" value="BETA-PINACENE SYNTHASE-RELATED"/>
    <property type="match status" value="1"/>
</dbReference>
<comment type="caution">
    <text evidence="7">The sequence shown here is derived from an EMBL/GenBank/DDBJ whole genome shotgun (WGS) entry which is preliminary data.</text>
</comment>
<evidence type="ECO:0000256" key="4">
    <source>
        <dbReference type="ARBA" id="ARBA00022842"/>
    </source>
</evidence>
<keyword evidence="4 6" id="KW-0460">Magnesium</keyword>
<dbReference type="Proteomes" id="UP000186601">
    <property type="component" value="Unassembled WGS sequence"/>
</dbReference>
<accession>A0A2R6PFY9</accession>
<evidence type="ECO:0000256" key="3">
    <source>
        <dbReference type="ARBA" id="ARBA00022723"/>
    </source>
</evidence>
<dbReference type="STRING" id="98765.A0A2R6PFY9"/>
<keyword evidence="5 6" id="KW-0456">Lyase</keyword>
<dbReference type="SUPFAM" id="SSF48576">
    <property type="entry name" value="Terpenoid synthases"/>
    <property type="match status" value="1"/>
</dbReference>
<evidence type="ECO:0000313" key="7">
    <source>
        <dbReference type="EMBL" id="PSR90363.1"/>
    </source>
</evidence>
<evidence type="ECO:0000256" key="5">
    <source>
        <dbReference type="ARBA" id="ARBA00023239"/>
    </source>
</evidence>
<dbReference type="OrthoDB" id="2861623at2759"/>
<dbReference type="PANTHER" id="PTHR35201">
    <property type="entry name" value="TERPENE SYNTHASE"/>
    <property type="match status" value="1"/>
</dbReference>
<comment type="cofactor">
    <cofactor evidence="1 6">
        <name>Mg(2+)</name>
        <dbReference type="ChEBI" id="CHEBI:18420"/>
    </cofactor>
</comment>
<dbReference type="GO" id="GO:0046872">
    <property type="term" value="F:metal ion binding"/>
    <property type="evidence" value="ECO:0007669"/>
    <property type="project" value="UniProtKB-KW"/>
</dbReference>
<keyword evidence="8" id="KW-1185">Reference proteome</keyword>
<evidence type="ECO:0000256" key="1">
    <source>
        <dbReference type="ARBA" id="ARBA00001946"/>
    </source>
</evidence>
<dbReference type="GO" id="GO:0008299">
    <property type="term" value="P:isoprenoid biosynthetic process"/>
    <property type="evidence" value="ECO:0007669"/>
    <property type="project" value="UniProtKB-ARBA"/>
</dbReference>
<gene>
    <name evidence="7" type="ORF">PHLCEN_2v4925</name>
</gene>
<dbReference type="Pfam" id="PF19086">
    <property type="entry name" value="Terpene_syn_C_2"/>
    <property type="match status" value="1"/>
</dbReference>
<dbReference type="AlphaFoldDB" id="A0A2R6PFY9"/>
<evidence type="ECO:0000313" key="8">
    <source>
        <dbReference type="Proteomes" id="UP000186601"/>
    </source>
</evidence>
<evidence type="ECO:0000256" key="2">
    <source>
        <dbReference type="ARBA" id="ARBA00006333"/>
    </source>
</evidence>
<name>A0A2R6PFY9_9APHY</name>
<dbReference type="EC" id="4.2.3.-" evidence="6"/>
<sequence length="302" mass="34000">MAETSSSSMTFISKHLNTAILNFKCFCGMGRQHPSYSVVEYIILPNLTLDVPYSLRCNPYTKEVSAVSDEWLISLASLSPTQEREFRGLHAGLLCGSSYVDCEAEQLRAVTDFTSFLFCLDDWSDEFDTAGTKGLAECVLNTLYHPDTYFADAVVWRVTNDGCKAGFTLIEYSLNIELLDDIAEHPVIRDLEDAANDAISWQNTHNLVVVLMNQLKLSRQDAIDRATDLTRDTIARFETSRVQLPSWGAGLDDSVRKYVQGLQDWVVSNCHWSFDTERYFGGAGADVKETLRIPLLPRRPTR</sequence>
<dbReference type="InterPro" id="IPR008949">
    <property type="entry name" value="Isoprenoid_synthase_dom_sf"/>
</dbReference>
<keyword evidence="3 6" id="KW-0479">Metal-binding</keyword>
<organism evidence="7 8">
    <name type="scientific">Hermanssonia centrifuga</name>
    <dbReference type="NCBI Taxonomy" id="98765"/>
    <lineage>
        <taxon>Eukaryota</taxon>
        <taxon>Fungi</taxon>
        <taxon>Dikarya</taxon>
        <taxon>Basidiomycota</taxon>
        <taxon>Agaricomycotina</taxon>
        <taxon>Agaricomycetes</taxon>
        <taxon>Polyporales</taxon>
        <taxon>Meruliaceae</taxon>
        <taxon>Hermanssonia</taxon>
    </lineage>
</organism>
<comment type="similarity">
    <text evidence="2 6">Belongs to the terpene synthase family.</text>
</comment>
<dbReference type="GO" id="GO:0010333">
    <property type="term" value="F:terpene synthase activity"/>
    <property type="evidence" value="ECO:0007669"/>
    <property type="project" value="InterPro"/>
</dbReference>
<evidence type="ECO:0000256" key="6">
    <source>
        <dbReference type="RuleBase" id="RU366034"/>
    </source>
</evidence>
<reference evidence="7 8" key="1">
    <citation type="submission" date="2018-02" db="EMBL/GenBank/DDBJ databases">
        <title>Genome sequence of the basidiomycete white-rot fungus Phlebia centrifuga.</title>
        <authorList>
            <person name="Granchi Z."/>
            <person name="Peng M."/>
            <person name="de Vries R.P."/>
            <person name="Hilden K."/>
            <person name="Makela M.R."/>
            <person name="Grigoriev I."/>
            <person name="Riley R."/>
        </authorList>
    </citation>
    <scope>NUCLEOTIDE SEQUENCE [LARGE SCALE GENOMIC DNA]</scope>
    <source>
        <strain evidence="7 8">FBCC195</strain>
    </source>
</reference>